<evidence type="ECO:0000313" key="3">
    <source>
        <dbReference type="Proteomes" id="UP000799049"/>
    </source>
</evidence>
<keyword evidence="1" id="KW-1133">Transmembrane helix</keyword>
<reference evidence="2" key="1">
    <citation type="submission" date="2019-09" db="EMBL/GenBank/DDBJ databases">
        <title>The Mitochondrial Proteome of the Jakobid, Andalucia godoyi, a Protist With the Most Gene-Rich and Bacteria-Like Mitochondrial Genome.</title>
        <authorList>
            <person name="Gray M.W."/>
            <person name="Burger G."/>
            <person name="Derelle R."/>
            <person name="Klimes V."/>
            <person name="Leger M."/>
            <person name="Sarrasin M."/>
            <person name="Vlcek C."/>
            <person name="Roger A.J."/>
            <person name="Elias M."/>
            <person name="Lang B.F."/>
        </authorList>
    </citation>
    <scope>NUCLEOTIDE SEQUENCE</scope>
    <source>
        <strain evidence="2">And28</strain>
    </source>
</reference>
<keyword evidence="1" id="KW-0812">Transmembrane</keyword>
<keyword evidence="3" id="KW-1185">Reference proteome</keyword>
<organism evidence="2 3">
    <name type="scientific">Andalucia godoyi</name>
    <name type="common">Flagellate</name>
    <dbReference type="NCBI Taxonomy" id="505711"/>
    <lineage>
        <taxon>Eukaryota</taxon>
        <taxon>Discoba</taxon>
        <taxon>Jakobida</taxon>
        <taxon>Andalucina</taxon>
        <taxon>Andaluciidae</taxon>
        <taxon>Andalucia</taxon>
    </lineage>
</organism>
<proteinExistence type="predicted"/>
<comment type="caution">
    <text evidence="2">The sequence shown here is derived from an EMBL/GenBank/DDBJ whole genome shotgun (WGS) entry which is preliminary data.</text>
</comment>
<sequence length="246" mass="27311">MHSLSIMHSTARFLSASNTCSKLELILKSGGQCASSRCRPELSATIWQCFEFNRASAVRTSLSIAFVIALALGYAVSVNIDLAGWEFWLKLLSLALELVQFLFVYAWLHIPWEYVPANREPVDGVPRGVRDNNNAFLALYKAICCASNGGKCSCWTRDAQLRAVCSGMGRVRYKRTWQPRGGCVYAGNREERSRRTRKAESGCICSRNCRKHSSLARSTRVACGCIDRRGVRSRGAYAAVIVEADP</sequence>
<accession>A0A8K0F4J1</accession>
<keyword evidence="1" id="KW-0472">Membrane</keyword>
<gene>
    <name evidence="2" type="ORF">ANDGO_08774</name>
</gene>
<evidence type="ECO:0000256" key="1">
    <source>
        <dbReference type="SAM" id="Phobius"/>
    </source>
</evidence>
<feature type="transmembrane region" description="Helical" evidence="1">
    <location>
        <begin position="57"/>
        <end position="75"/>
    </location>
</feature>
<feature type="transmembrane region" description="Helical" evidence="1">
    <location>
        <begin position="87"/>
        <end position="108"/>
    </location>
</feature>
<dbReference type="Proteomes" id="UP000799049">
    <property type="component" value="Unassembled WGS sequence"/>
</dbReference>
<dbReference type="AlphaFoldDB" id="A0A8K0F4J1"/>
<dbReference type="EMBL" id="VRVR01000019">
    <property type="protein sequence ID" value="KAF0852722.1"/>
    <property type="molecule type" value="Genomic_DNA"/>
</dbReference>
<name>A0A8K0F4J1_ANDGO</name>
<protein>
    <submittedName>
        <fullName evidence="2">Putative mitochondrial protein</fullName>
    </submittedName>
</protein>
<evidence type="ECO:0000313" key="2">
    <source>
        <dbReference type="EMBL" id="KAF0852722.1"/>
    </source>
</evidence>